<gene>
    <name evidence="1" type="ORF">C1SCF055_LOCUS8003</name>
</gene>
<proteinExistence type="predicted"/>
<dbReference type="EMBL" id="CAMXCT020000536">
    <property type="protein sequence ID" value="CAL1133471.1"/>
    <property type="molecule type" value="Genomic_DNA"/>
</dbReference>
<dbReference type="EMBL" id="CAMXCT030000536">
    <property type="protein sequence ID" value="CAL4767408.1"/>
    <property type="molecule type" value="Genomic_DNA"/>
</dbReference>
<evidence type="ECO:0000313" key="3">
    <source>
        <dbReference type="Proteomes" id="UP001152797"/>
    </source>
</evidence>
<comment type="caution">
    <text evidence="1">The sequence shown here is derived from an EMBL/GenBank/DDBJ whole genome shotgun (WGS) entry which is preliminary data.</text>
</comment>
<dbReference type="EMBL" id="CAMXCT010000536">
    <property type="protein sequence ID" value="CAI3980096.1"/>
    <property type="molecule type" value="Genomic_DNA"/>
</dbReference>
<accession>A0A9P1BXL2</accession>
<reference evidence="1" key="1">
    <citation type="submission" date="2022-10" db="EMBL/GenBank/DDBJ databases">
        <authorList>
            <person name="Chen Y."/>
            <person name="Dougan E. K."/>
            <person name="Chan C."/>
            <person name="Rhodes N."/>
            <person name="Thang M."/>
        </authorList>
    </citation>
    <scope>NUCLEOTIDE SEQUENCE</scope>
</reference>
<reference evidence="2" key="2">
    <citation type="submission" date="2024-04" db="EMBL/GenBank/DDBJ databases">
        <authorList>
            <person name="Chen Y."/>
            <person name="Shah S."/>
            <person name="Dougan E. K."/>
            <person name="Thang M."/>
            <person name="Chan C."/>
        </authorList>
    </citation>
    <scope>NUCLEOTIDE SEQUENCE [LARGE SCALE GENOMIC DNA]</scope>
</reference>
<sequence>MGKLLGQTSCFLWCTKDHPAPQWAACGWAPLVVVVQEVPEDPTKAIWSDELQQISADRLDAKVHKDKNMLKKFKAWRQSASDPLMYKIL</sequence>
<evidence type="ECO:0000313" key="2">
    <source>
        <dbReference type="EMBL" id="CAL1133471.1"/>
    </source>
</evidence>
<organism evidence="1">
    <name type="scientific">Cladocopium goreaui</name>
    <dbReference type="NCBI Taxonomy" id="2562237"/>
    <lineage>
        <taxon>Eukaryota</taxon>
        <taxon>Sar</taxon>
        <taxon>Alveolata</taxon>
        <taxon>Dinophyceae</taxon>
        <taxon>Suessiales</taxon>
        <taxon>Symbiodiniaceae</taxon>
        <taxon>Cladocopium</taxon>
    </lineage>
</organism>
<dbReference type="AlphaFoldDB" id="A0A9P1BXL2"/>
<dbReference type="Proteomes" id="UP001152797">
    <property type="component" value="Unassembled WGS sequence"/>
</dbReference>
<keyword evidence="3" id="KW-1185">Reference proteome</keyword>
<name>A0A9P1BXL2_9DINO</name>
<evidence type="ECO:0000313" key="1">
    <source>
        <dbReference type="EMBL" id="CAI3980096.1"/>
    </source>
</evidence>
<protein>
    <submittedName>
        <fullName evidence="1">Uncharacterized protein</fullName>
    </submittedName>
</protein>